<protein>
    <submittedName>
        <fullName evidence="2">Retrovirus-related Pol polyprotein from transposon RE1</fullName>
    </submittedName>
</protein>
<proteinExistence type="predicted"/>
<comment type="caution">
    <text evidence="2">The sequence shown here is derived from an EMBL/GenBank/DDBJ whole genome shotgun (WGS) entry which is preliminary data.</text>
</comment>
<dbReference type="AlphaFoldDB" id="A0A438JV66"/>
<feature type="compositionally biased region" description="Polar residues" evidence="1">
    <location>
        <begin position="198"/>
        <end position="212"/>
    </location>
</feature>
<dbReference type="PANTHER" id="PTHR47481">
    <property type="match status" value="1"/>
</dbReference>
<dbReference type="Pfam" id="PF14223">
    <property type="entry name" value="Retrotran_gag_2"/>
    <property type="match status" value="1"/>
</dbReference>
<evidence type="ECO:0000313" key="2">
    <source>
        <dbReference type="EMBL" id="RVX12798.1"/>
    </source>
</evidence>
<accession>A0A438JV66</accession>
<feature type="region of interest" description="Disordered" evidence="1">
    <location>
        <begin position="198"/>
        <end position="228"/>
    </location>
</feature>
<sequence>MENVIYANGFEEHIEGLRTCSPKTNAARETNPEFLTRRRFDCMVLSWIYSSLTPKVMRQIVGYQTSNAAWSALEKIFSTSSKARIMQLRLAFQTTRKSSLSMMEYILKLKTITNNLAAIGEPVVERDQILQLLGDLKADYNPIIASLSARENDINLHSVHGFLLTHEQRLHFHNSIAEDESISAHIATQGHSLYSRKYQNGKLTPPFHNQNNSQRSQGRGQLGGHGQDHRIHHSGATYHLPHNNEKLSNTQPYQGKDTVTVANGSEYKEDSFKAQLNIVCTSFLALPLVLLRLILYLVTHMDENIALTA</sequence>
<evidence type="ECO:0000256" key="1">
    <source>
        <dbReference type="SAM" id="MobiDB-lite"/>
    </source>
</evidence>
<dbReference type="EMBL" id="QGNW01000026">
    <property type="protein sequence ID" value="RVX12798.1"/>
    <property type="molecule type" value="Genomic_DNA"/>
</dbReference>
<organism evidence="2 3">
    <name type="scientific">Vitis vinifera</name>
    <name type="common">Grape</name>
    <dbReference type="NCBI Taxonomy" id="29760"/>
    <lineage>
        <taxon>Eukaryota</taxon>
        <taxon>Viridiplantae</taxon>
        <taxon>Streptophyta</taxon>
        <taxon>Embryophyta</taxon>
        <taxon>Tracheophyta</taxon>
        <taxon>Spermatophyta</taxon>
        <taxon>Magnoliopsida</taxon>
        <taxon>eudicotyledons</taxon>
        <taxon>Gunneridae</taxon>
        <taxon>Pentapetalae</taxon>
        <taxon>rosids</taxon>
        <taxon>Vitales</taxon>
        <taxon>Vitaceae</taxon>
        <taxon>Viteae</taxon>
        <taxon>Vitis</taxon>
    </lineage>
</organism>
<dbReference type="Proteomes" id="UP000288805">
    <property type="component" value="Unassembled WGS sequence"/>
</dbReference>
<name>A0A438JV66_VITVI</name>
<evidence type="ECO:0000313" key="3">
    <source>
        <dbReference type="Proteomes" id="UP000288805"/>
    </source>
</evidence>
<reference evidence="2 3" key="1">
    <citation type="journal article" date="2018" name="PLoS Genet.">
        <title>Population sequencing reveals clonal diversity and ancestral inbreeding in the grapevine cultivar Chardonnay.</title>
        <authorList>
            <person name="Roach M.J."/>
            <person name="Johnson D.L."/>
            <person name="Bohlmann J."/>
            <person name="van Vuuren H.J."/>
            <person name="Jones S.J."/>
            <person name="Pretorius I.S."/>
            <person name="Schmidt S.A."/>
            <person name="Borneman A.R."/>
        </authorList>
    </citation>
    <scope>NUCLEOTIDE SEQUENCE [LARGE SCALE GENOMIC DNA]</scope>
    <source>
        <strain evidence="3">cv. Chardonnay</strain>
        <tissue evidence="2">Leaf</tissue>
    </source>
</reference>
<dbReference type="PANTHER" id="PTHR47481:SF22">
    <property type="entry name" value="RETROTRANSPOSON GAG DOMAIN-CONTAINING PROTEIN"/>
    <property type="match status" value="1"/>
</dbReference>
<gene>
    <name evidence="2" type="primary">RE1_2070</name>
    <name evidence="2" type="ORF">CK203_009980</name>
</gene>